<dbReference type="PANTHER" id="PTHR47561">
    <property type="entry name" value="POLYSACCHARIDE DEACETYLASE FAMILY PROTEIN (AFU_ORTHOLOGUE AFUA_6G05030)"/>
    <property type="match status" value="1"/>
</dbReference>
<evidence type="ECO:0000256" key="3">
    <source>
        <dbReference type="ARBA" id="ARBA00020071"/>
    </source>
</evidence>
<dbReference type="Gene3D" id="3.20.20.370">
    <property type="entry name" value="Glycoside hydrolase/deacetylase"/>
    <property type="match status" value="1"/>
</dbReference>
<name>A0A6N9T4K5_9HYPH</name>
<dbReference type="InterPro" id="IPR011330">
    <property type="entry name" value="Glyco_hydro/deAcase_b/a-brl"/>
</dbReference>
<dbReference type="PANTHER" id="PTHR47561:SF1">
    <property type="entry name" value="POLYSACCHARIDE DEACETYLASE FAMILY PROTEIN (AFU_ORTHOLOGUE AFUA_6G05030)"/>
    <property type="match status" value="1"/>
</dbReference>
<comment type="function">
    <text evidence="1">Is involved in generating a small heat-stable compound (Nod), an acylated oligomer of N-acetylglucosamine, that stimulates mitosis in various plant protoplasts.</text>
</comment>
<evidence type="ECO:0000256" key="4">
    <source>
        <dbReference type="ARBA" id="ARBA00032976"/>
    </source>
</evidence>
<dbReference type="EMBL" id="JAAAMG010000007">
    <property type="protein sequence ID" value="NDW04996.1"/>
    <property type="molecule type" value="Genomic_DNA"/>
</dbReference>
<dbReference type="SUPFAM" id="SSF88713">
    <property type="entry name" value="Glycoside hydrolase/deacetylase"/>
    <property type="match status" value="1"/>
</dbReference>
<evidence type="ECO:0000313" key="7">
    <source>
        <dbReference type="Proteomes" id="UP000469011"/>
    </source>
</evidence>
<feature type="domain" description="NodB homology" evidence="5">
    <location>
        <begin position="78"/>
        <end position="155"/>
    </location>
</feature>
<dbReference type="Pfam" id="PF01522">
    <property type="entry name" value="Polysacc_deac_1"/>
    <property type="match status" value="1"/>
</dbReference>
<evidence type="ECO:0000256" key="1">
    <source>
        <dbReference type="ARBA" id="ARBA00003236"/>
    </source>
</evidence>
<dbReference type="GO" id="GO:0005975">
    <property type="term" value="P:carbohydrate metabolic process"/>
    <property type="evidence" value="ECO:0007669"/>
    <property type="project" value="InterPro"/>
</dbReference>
<dbReference type="RefSeq" id="WP_163463238.1">
    <property type="nucleotide sequence ID" value="NZ_JAAAMG010000007.1"/>
</dbReference>
<comment type="caution">
    <text evidence="6">The sequence shown here is derived from an EMBL/GenBank/DDBJ whole genome shotgun (WGS) entry which is preliminary data.</text>
</comment>
<comment type="similarity">
    <text evidence="2">Belongs to the polysaccharide deacetylase family.</text>
</comment>
<dbReference type="GO" id="GO:0016810">
    <property type="term" value="F:hydrolase activity, acting on carbon-nitrogen (but not peptide) bonds"/>
    <property type="evidence" value="ECO:0007669"/>
    <property type="project" value="InterPro"/>
</dbReference>
<dbReference type="InterPro" id="IPR002509">
    <property type="entry name" value="NODB_dom"/>
</dbReference>
<sequence length="300" mass="34113">MTERHPVSADSKTYETLLAAARFQERRRVPITDFAYPAGVRIAVNFTLDFDAMLLRRMLNEPWGQKAKGEFGGRVGIWRILAMFEANDVDVTLFTPGRICELYPQVLQHAVAAGHELADHMWEHEVPKDPAIEDAHLTRALAALETVAGRPITGTRSSHTPALLRQKGVVYNSFTSARTMPFYELDAEGGNPMLQLPFHYALDDAMYFSFGWLATPNAAQRILDVDEIFDIWWAAFEHQYKRGGYLNFLLHPFVSGHAMRVDMIERLIKRMRTLPGVWFPTCGALAEHIFTHHPYRGGEE</sequence>
<evidence type="ECO:0000259" key="5">
    <source>
        <dbReference type="Pfam" id="PF01522"/>
    </source>
</evidence>
<dbReference type="Proteomes" id="UP000469011">
    <property type="component" value="Unassembled WGS sequence"/>
</dbReference>
<accession>A0A6N9T4K5</accession>
<evidence type="ECO:0000313" key="6">
    <source>
        <dbReference type="EMBL" id="NDW04996.1"/>
    </source>
</evidence>
<evidence type="ECO:0000256" key="2">
    <source>
        <dbReference type="ARBA" id="ARBA00010973"/>
    </source>
</evidence>
<reference evidence="6 7" key="1">
    <citation type="submission" date="2020-01" db="EMBL/GenBank/DDBJ databases">
        <title>Jiella pacifica sp. nov.</title>
        <authorList>
            <person name="Xue Z."/>
            <person name="Zhu S."/>
            <person name="Chen J."/>
            <person name="Yang J."/>
        </authorList>
    </citation>
    <scope>NUCLEOTIDE SEQUENCE [LARGE SCALE GENOMIC DNA]</scope>
    <source>
        <strain evidence="6 7">40Bstr34</strain>
    </source>
</reference>
<protein>
    <recommendedName>
        <fullName evidence="3">Chitooligosaccharide deacetylase</fullName>
    </recommendedName>
    <alternativeName>
        <fullName evidence="4">Nodulation protein B</fullName>
    </alternativeName>
</protein>
<proteinExistence type="inferred from homology"/>
<organism evidence="6 7">
    <name type="scientific">Jiella pacifica</name>
    <dbReference type="NCBI Taxonomy" id="2696469"/>
    <lineage>
        <taxon>Bacteria</taxon>
        <taxon>Pseudomonadati</taxon>
        <taxon>Pseudomonadota</taxon>
        <taxon>Alphaproteobacteria</taxon>
        <taxon>Hyphomicrobiales</taxon>
        <taxon>Aurantimonadaceae</taxon>
        <taxon>Jiella</taxon>
    </lineage>
</organism>
<keyword evidence="7" id="KW-1185">Reference proteome</keyword>
<dbReference type="AlphaFoldDB" id="A0A6N9T4K5"/>
<gene>
    <name evidence="6" type="ORF">GTK09_11190</name>
</gene>